<name>A0A6C0ASK8_9ZZZZ</name>
<protein>
    <submittedName>
        <fullName evidence="1">Uncharacterized protein</fullName>
    </submittedName>
</protein>
<dbReference type="EMBL" id="MN740807">
    <property type="protein sequence ID" value="QHS82897.1"/>
    <property type="molecule type" value="Genomic_DNA"/>
</dbReference>
<sequence>MLMNFFIAFLMMKPMMAFVPKFPTSSLQSIVTSRAILSTFSEKIGEELMTNNYVFQDILIDHSKNHFNMDLFYLMLLGFVLSNARTNVRKFSNWEWFSDIQKKTNILILVLMIIFNRNVENAI</sequence>
<organism evidence="1">
    <name type="scientific">viral metagenome</name>
    <dbReference type="NCBI Taxonomy" id="1070528"/>
    <lineage>
        <taxon>unclassified sequences</taxon>
        <taxon>metagenomes</taxon>
        <taxon>organismal metagenomes</taxon>
    </lineage>
</organism>
<proteinExistence type="predicted"/>
<dbReference type="AlphaFoldDB" id="A0A6C0ASK8"/>
<accession>A0A6C0ASK8</accession>
<evidence type="ECO:0000313" key="1">
    <source>
        <dbReference type="EMBL" id="QHS82897.1"/>
    </source>
</evidence>
<reference evidence="1" key="1">
    <citation type="journal article" date="2020" name="Nature">
        <title>Giant virus diversity and host interactions through global metagenomics.</title>
        <authorList>
            <person name="Schulz F."/>
            <person name="Roux S."/>
            <person name="Paez-Espino D."/>
            <person name="Jungbluth S."/>
            <person name="Walsh D.A."/>
            <person name="Denef V.J."/>
            <person name="McMahon K.D."/>
            <person name="Konstantinidis K.T."/>
            <person name="Eloe-Fadrosh E.A."/>
            <person name="Kyrpides N.C."/>
            <person name="Woyke T."/>
        </authorList>
    </citation>
    <scope>NUCLEOTIDE SEQUENCE</scope>
    <source>
        <strain evidence="1">GVMAG-S-1101171-111</strain>
    </source>
</reference>